<sequence>MTRRIQAYFKTEDDALGAKTALIAYNVEGLEIWPLNDRLGQDRRFLLPVIPLGNSALAAGGFSTSGTSGSPGAGAALVASTGIPESVDDVESRGIEGSTGEEAELSDEELGELRYIMELKVDEDRYNEVIQILRGKQAYVERFD</sequence>
<evidence type="ECO:0000313" key="2">
    <source>
        <dbReference type="Proteomes" id="UP000564806"/>
    </source>
</evidence>
<comment type="caution">
    <text evidence="1">The sequence shown here is derived from an EMBL/GenBank/DDBJ whole genome shotgun (WGS) entry which is preliminary data.</text>
</comment>
<reference evidence="1" key="1">
    <citation type="submission" date="2020-06" db="EMBL/GenBank/DDBJ databases">
        <title>Paenibacillus sp. nov., isolated from soil.</title>
        <authorList>
            <person name="Seo Y.L."/>
        </authorList>
    </citation>
    <scope>NUCLEOTIDE SEQUENCE [LARGE SCALE GENOMIC DNA]</scope>
    <source>
        <strain evidence="1">JW14</strain>
    </source>
</reference>
<name>A0A850EGE8_9BACL</name>
<dbReference type="RefSeq" id="WP_175370491.1">
    <property type="nucleotide sequence ID" value="NZ_JABWCS010000194.1"/>
</dbReference>
<proteinExistence type="predicted"/>
<dbReference type="AlphaFoldDB" id="A0A850EGE8"/>
<evidence type="ECO:0000313" key="1">
    <source>
        <dbReference type="EMBL" id="NUU59868.1"/>
    </source>
</evidence>
<protein>
    <submittedName>
        <fullName evidence="1">Uncharacterized protein</fullName>
    </submittedName>
</protein>
<gene>
    <name evidence="1" type="ORF">HPT30_05805</name>
</gene>
<dbReference type="EMBL" id="JABWCS010000194">
    <property type="protein sequence ID" value="NUU59868.1"/>
    <property type="molecule type" value="Genomic_DNA"/>
</dbReference>
<accession>A0A850EGE8</accession>
<keyword evidence="2" id="KW-1185">Reference proteome</keyword>
<organism evidence="1 2">
    <name type="scientific">Paenibacillus agri</name>
    <dbReference type="NCBI Taxonomy" id="2744309"/>
    <lineage>
        <taxon>Bacteria</taxon>
        <taxon>Bacillati</taxon>
        <taxon>Bacillota</taxon>
        <taxon>Bacilli</taxon>
        <taxon>Bacillales</taxon>
        <taxon>Paenibacillaceae</taxon>
        <taxon>Paenibacillus</taxon>
    </lineage>
</organism>
<dbReference type="Proteomes" id="UP000564806">
    <property type="component" value="Unassembled WGS sequence"/>
</dbReference>